<dbReference type="Gramene" id="GBG75615">
    <property type="protein sequence ID" value="GBG75615"/>
    <property type="gene ID" value="CBR_g20245"/>
</dbReference>
<accession>A0A388KZY8</accession>
<comment type="caution">
    <text evidence="1">The sequence shown here is derived from an EMBL/GenBank/DDBJ whole genome shotgun (WGS) entry which is preliminary data.</text>
</comment>
<dbReference type="EMBL" id="BFEA01000227">
    <property type="protein sequence ID" value="GBG75615.1"/>
    <property type="molecule type" value="Genomic_DNA"/>
</dbReference>
<keyword evidence="2" id="KW-1185">Reference proteome</keyword>
<organism evidence="1 2">
    <name type="scientific">Chara braunii</name>
    <name type="common">Braun's stonewort</name>
    <dbReference type="NCBI Taxonomy" id="69332"/>
    <lineage>
        <taxon>Eukaryota</taxon>
        <taxon>Viridiplantae</taxon>
        <taxon>Streptophyta</taxon>
        <taxon>Charophyceae</taxon>
        <taxon>Charales</taxon>
        <taxon>Characeae</taxon>
        <taxon>Chara</taxon>
    </lineage>
</organism>
<reference evidence="1 2" key="1">
    <citation type="journal article" date="2018" name="Cell">
        <title>The Chara Genome: Secondary Complexity and Implications for Plant Terrestrialization.</title>
        <authorList>
            <person name="Nishiyama T."/>
            <person name="Sakayama H."/>
            <person name="Vries J.D."/>
            <person name="Buschmann H."/>
            <person name="Saint-Marcoux D."/>
            <person name="Ullrich K.K."/>
            <person name="Haas F.B."/>
            <person name="Vanderstraeten L."/>
            <person name="Becker D."/>
            <person name="Lang D."/>
            <person name="Vosolsobe S."/>
            <person name="Rombauts S."/>
            <person name="Wilhelmsson P.K.I."/>
            <person name="Janitza P."/>
            <person name="Kern R."/>
            <person name="Heyl A."/>
            <person name="Rumpler F."/>
            <person name="Villalobos L.I.A.C."/>
            <person name="Clay J.M."/>
            <person name="Skokan R."/>
            <person name="Toyoda A."/>
            <person name="Suzuki Y."/>
            <person name="Kagoshima H."/>
            <person name="Schijlen E."/>
            <person name="Tajeshwar N."/>
            <person name="Catarino B."/>
            <person name="Hetherington A.J."/>
            <person name="Saltykova A."/>
            <person name="Bonnot C."/>
            <person name="Breuninger H."/>
            <person name="Symeonidi A."/>
            <person name="Radhakrishnan G.V."/>
            <person name="Van Nieuwerburgh F."/>
            <person name="Deforce D."/>
            <person name="Chang C."/>
            <person name="Karol K.G."/>
            <person name="Hedrich R."/>
            <person name="Ulvskov P."/>
            <person name="Glockner G."/>
            <person name="Delwiche C.F."/>
            <person name="Petrasek J."/>
            <person name="Van de Peer Y."/>
            <person name="Friml J."/>
            <person name="Beilby M."/>
            <person name="Dolan L."/>
            <person name="Kohara Y."/>
            <person name="Sugano S."/>
            <person name="Fujiyama A."/>
            <person name="Delaux P.-M."/>
            <person name="Quint M."/>
            <person name="TheiBen G."/>
            <person name="Hagemann M."/>
            <person name="Harholt J."/>
            <person name="Dunand C."/>
            <person name="Zachgo S."/>
            <person name="Langdale J."/>
            <person name="Maumus F."/>
            <person name="Straeten D.V.D."/>
            <person name="Gould S.B."/>
            <person name="Rensing S.A."/>
        </authorList>
    </citation>
    <scope>NUCLEOTIDE SEQUENCE [LARGE SCALE GENOMIC DNA]</scope>
    <source>
        <strain evidence="1 2">S276</strain>
    </source>
</reference>
<evidence type="ECO:0000313" key="1">
    <source>
        <dbReference type="EMBL" id="GBG75615.1"/>
    </source>
</evidence>
<dbReference type="AlphaFoldDB" id="A0A388KZY8"/>
<gene>
    <name evidence="1" type="ORF">CBR_g20245</name>
</gene>
<evidence type="ECO:0000313" key="2">
    <source>
        <dbReference type="Proteomes" id="UP000265515"/>
    </source>
</evidence>
<proteinExistence type="predicted"/>
<dbReference type="Proteomes" id="UP000265515">
    <property type="component" value="Unassembled WGS sequence"/>
</dbReference>
<name>A0A388KZY8_CHABU</name>
<protein>
    <submittedName>
        <fullName evidence="1">Uncharacterized protein</fullName>
    </submittedName>
</protein>
<sequence>MDVISGYFDDTSLRFVADKYISLIKTMSTKQLLEEKERIAAAIDRRTFREDTYNKLSLLTVGVSKIGSSIVGGRISIAKQKLEIIQAEIDRRGLTEHGQTAAEDIHIATVTEHGQTAVEDIHIAPELGQTAAEDICIATEPVQMAAEHVQMPAEHVQTAAERSVLVNNSKSDTKCRTAHTQHMTKGINSVEERGGKEEDYAKLEEKQKEEEQQGGRRAVESVATVIKGTAVLLATSLGDGLCQGVAEGVGNVLLEVGMAVVSGL</sequence>